<feature type="domain" description="RNA polymerase sigma-70 region 2" evidence="6">
    <location>
        <begin position="34"/>
        <end position="96"/>
    </location>
</feature>
<gene>
    <name evidence="8" type="ORF">DK427_22195</name>
</gene>
<feature type="compositionally biased region" description="Basic and acidic residues" evidence="5">
    <location>
        <begin position="256"/>
        <end position="282"/>
    </location>
</feature>
<dbReference type="NCBIfam" id="TIGR02937">
    <property type="entry name" value="sigma70-ECF"/>
    <property type="match status" value="1"/>
</dbReference>
<evidence type="ECO:0000259" key="7">
    <source>
        <dbReference type="Pfam" id="PF08281"/>
    </source>
</evidence>
<dbReference type="InterPro" id="IPR013249">
    <property type="entry name" value="RNA_pol_sigma70_r4_t2"/>
</dbReference>
<dbReference type="PANTHER" id="PTHR43133:SF63">
    <property type="entry name" value="RNA POLYMERASE SIGMA FACTOR FECI-RELATED"/>
    <property type="match status" value="1"/>
</dbReference>
<dbReference type="InterPro" id="IPR007627">
    <property type="entry name" value="RNA_pol_sigma70_r2"/>
</dbReference>
<feature type="compositionally biased region" description="Basic and acidic residues" evidence="5">
    <location>
        <begin position="293"/>
        <end position="302"/>
    </location>
</feature>
<dbReference type="InterPro" id="IPR036388">
    <property type="entry name" value="WH-like_DNA-bd_sf"/>
</dbReference>
<name>A0A2U8W1M0_9HYPH</name>
<dbReference type="GO" id="GO:0003677">
    <property type="term" value="F:DNA binding"/>
    <property type="evidence" value="ECO:0007669"/>
    <property type="project" value="InterPro"/>
</dbReference>
<dbReference type="EMBL" id="CP029551">
    <property type="protein sequence ID" value="AWN39166.1"/>
    <property type="molecule type" value="Genomic_DNA"/>
</dbReference>
<dbReference type="Pfam" id="PF08281">
    <property type="entry name" value="Sigma70_r4_2"/>
    <property type="match status" value="1"/>
</dbReference>
<dbReference type="InterPro" id="IPR013324">
    <property type="entry name" value="RNA_pol_sigma_r3/r4-like"/>
</dbReference>
<dbReference type="SUPFAM" id="SSF88659">
    <property type="entry name" value="Sigma3 and sigma4 domains of RNA polymerase sigma factors"/>
    <property type="match status" value="1"/>
</dbReference>
<sequence length="302" mass="33192">MLEQPFSIPDTIPRNRRTGWPVAGAAWSLAHLDRHRAGYVACARQILRCAALAEDVVQDVLLRLAAEPPPVPASAQAAYAGRMVRNLALDRARRRSFERRVFADLDGAARSAPDGATPESEVAAREALRRVEAALADLPEPARTVFRLHRFEGVPQKAVAAQMGVSRALVCGLVRRGHLHCLAALDGSCGVSRACPARLTAPPGEEEDGTQRIGGEFGDDPARQHAVVAVETRQDQERGDQGESLRRERDRRRPPRRPDRLEQGRGGELQPDRAEGQREGRGGARALRPRRRILGEEARERV</sequence>
<keyword evidence="3" id="KW-0731">Sigma factor</keyword>
<dbReference type="Pfam" id="PF04542">
    <property type="entry name" value="Sigma70_r2"/>
    <property type="match status" value="1"/>
</dbReference>
<dbReference type="SUPFAM" id="SSF88946">
    <property type="entry name" value="Sigma2 domain of RNA polymerase sigma factors"/>
    <property type="match status" value="1"/>
</dbReference>
<dbReference type="GO" id="GO:0006352">
    <property type="term" value="P:DNA-templated transcription initiation"/>
    <property type="evidence" value="ECO:0007669"/>
    <property type="project" value="InterPro"/>
</dbReference>
<keyword evidence="2" id="KW-0805">Transcription regulation</keyword>
<evidence type="ECO:0008006" key="10">
    <source>
        <dbReference type="Google" id="ProtNLM"/>
    </source>
</evidence>
<dbReference type="InterPro" id="IPR039425">
    <property type="entry name" value="RNA_pol_sigma-70-like"/>
</dbReference>
<dbReference type="Proteomes" id="UP000246058">
    <property type="component" value="Chromosome"/>
</dbReference>
<comment type="similarity">
    <text evidence="1">Belongs to the sigma-70 factor family. ECF subfamily.</text>
</comment>
<keyword evidence="4" id="KW-0804">Transcription</keyword>
<dbReference type="OrthoDB" id="9794372at2"/>
<dbReference type="GO" id="GO:0016987">
    <property type="term" value="F:sigma factor activity"/>
    <property type="evidence" value="ECO:0007669"/>
    <property type="project" value="UniProtKB-KW"/>
</dbReference>
<dbReference type="InterPro" id="IPR013325">
    <property type="entry name" value="RNA_pol_sigma_r2"/>
</dbReference>
<protein>
    <recommendedName>
        <fullName evidence="10">RNA polymerase, sigma-24 subunit, ECF subfamily</fullName>
    </recommendedName>
</protein>
<evidence type="ECO:0000256" key="3">
    <source>
        <dbReference type="ARBA" id="ARBA00023082"/>
    </source>
</evidence>
<feature type="region of interest" description="Disordered" evidence="5">
    <location>
        <begin position="200"/>
        <end position="302"/>
    </location>
</feature>
<feature type="compositionally biased region" description="Basic and acidic residues" evidence="5">
    <location>
        <begin position="232"/>
        <end position="248"/>
    </location>
</feature>
<proteinExistence type="inferred from homology"/>
<evidence type="ECO:0000256" key="1">
    <source>
        <dbReference type="ARBA" id="ARBA00010641"/>
    </source>
</evidence>
<keyword evidence="9" id="KW-1185">Reference proteome</keyword>
<feature type="domain" description="RNA polymerase sigma factor 70 region 4 type 2" evidence="7">
    <location>
        <begin position="129"/>
        <end position="170"/>
    </location>
</feature>
<reference evidence="8 9" key="1">
    <citation type="submission" date="2018-05" db="EMBL/GenBank/DDBJ databases">
        <title>Complete Genome Sequence of Methylobacterium sp. 17Sr1-43.</title>
        <authorList>
            <person name="Srinivasan S."/>
        </authorList>
    </citation>
    <scope>NUCLEOTIDE SEQUENCE [LARGE SCALE GENOMIC DNA]</scope>
    <source>
        <strain evidence="8 9">17Sr1-43</strain>
    </source>
</reference>
<dbReference type="PANTHER" id="PTHR43133">
    <property type="entry name" value="RNA POLYMERASE ECF-TYPE SIGMA FACTO"/>
    <property type="match status" value="1"/>
</dbReference>
<accession>A0A2U8W1M0</accession>
<evidence type="ECO:0000256" key="2">
    <source>
        <dbReference type="ARBA" id="ARBA00023015"/>
    </source>
</evidence>
<organism evidence="8 9">
    <name type="scientific">Methylobacterium radiodurans</name>
    <dbReference type="NCBI Taxonomy" id="2202828"/>
    <lineage>
        <taxon>Bacteria</taxon>
        <taxon>Pseudomonadati</taxon>
        <taxon>Pseudomonadota</taxon>
        <taxon>Alphaproteobacteria</taxon>
        <taxon>Hyphomicrobiales</taxon>
        <taxon>Methylobacteriaceae</taxon>
        <taxon>Methylobacterium</taxon>
    </lineage>
</organism>
<evidence type="ECO:0000313" key="9">
    <source>
        <dbReference type="Proteomes" id="UP000246058"/>
    </source>
</evidence>
<dbReference type="Gene3D" id="1.10.10.10">
    <property type="entry name" value="Winged helix-like DNA-binding domain superfamily/Winged helix DNA-binding domain"/>
    <property type="match status" value="1"/>
</dbReference>
<dbReference type="KEGG" id="meti:DK427_22195"/>
<evidence type="ECO:0000256" key="4">
    <source>
        <dbReference type="ARBA" id="ARBA00023163"/>
    </source>
</evidence>
<evidence type="ECO:0000256" key="5">
    <source>
        <dbReference type="SAM" id="MobiDB-lite"/>
    </source>
</evidence>
<evidence type="ECO:0000259" key="6">
    <source>
        <dbReference type="Pfam" id="PF04542"/>
    </source>
</evidence>
<dbReference type="InterPro" id="IPR014284">
    <property type="entry name" value="RNA_pol_sigma-70_dom"/>
</dbReference>
<evidence type="ECO:0000313" key="8">
    <source>
        <dbReference type="EMBL" id="AWN39166.1"/>
    </source>
</evidence>
<dbReference type="Gene3D" id="1.10.1740.10">
    <property type="match status" value="1"/>
</dbReference>
<dbReference type="AlphaFoldDB" id="A0A2U8W1M0"/>